<reference evidence="1" key="1">
    <citation type="journal article" date="2021" name="Microb. Physiol.">
        <title>Proteogenomic Insights into the Physiology of Marine, Sulfate-Reducing, Filamentous Desulfonema limicola and Desulfonema magnum.</title>
        <authorList>
            <person name="Schnaars V."/>
            <person name="Wohlbrand L."/>
            <person name="Scheve S."/>
            <person name="Hinrichs C."/>
            <person name="Reinhardt R."/>
            <person name="Rabus R."/>
        </authorList>
    </citation>
    <scope>NUCLEOTIDE SEQUENCE</scope>
    <source>
        <strain evidence="1">4be13</strain>
    </source>
</reference>
<sequence>MKISPVKNFRDTEFIKFQKIIFNEFQKAEECNLLKIGGKKFIEYIRFYA</sequence>
<dbReference type="AlphaFoldDB" id="A0A975GP72"/>
<organism evidence="1 2">
    <name type="scientific">Desulfonema magnum</name>
    <dbReference type="NCBI Taxonomy" id="45655"/>
    <lineage>
        <taxon>Bacteria</taxon>
        <taxon>Pseudomonadati</taxon>
        <taxon>Thermodesulfobacteriota</taxon>
        <taxon>Desulfobacteria</taxon>
        <taxon>Desulfobacterales</taxon>
        <taxon>Desulfococcaceae</taxon>
        <taxon>Desulfonema</taxon>
    </lineage>
</organism>
<evidence type="ECO:0000313" key="1">
    <source>
        <dbReference type="EMBL" id="QTA88485.1"/>
    </source>
</evidence>
<dbReference type="EMBL" id="CP061800">
    <property type="protein sequence ID" value="QTA88485.1"/>
    <property type="molecule type" value="Genomic_DNA"/>
</dbReference>
<gene>
    <name evidence="1" type="ORF">dnm_045320</name>
</gene>
<protein>
    <submittedName>
        <fullName evidence="1">Uncharacterized protein</fullName>
    </submittedName>
</protein>
<dbReference type="KEGG" id="dmm:dnm_045320"/>
<proteinExistence type="predicted"/>
<evidence type="ECO:0000313" key="2">
    <source>
        <dbReference type="Proteomes" id="UP000663722"/>
    </source>
</evidence>
<keyword evidence="2" id="KW-1185">Reference proteome</keyword>
<accession>A0A975GP72</accession>
<dbReference type="Proteomes" id="UP000663722">
    <property type="component" value="Chromosome"/>
</dbReference>
<name>A0A975GP72_9BACT</name>